<keyword evidence="3" id="KW-0227">DNA damage</keyword>
<keyword evidence="8" id="KW-1185">Reference proteome</keyword>
<dbReference type="NCBIfam" id="TIGR00629">
    <property type="entry name" value="uvde"/>
    <property type="match status" value="1"/>
</dbReference>
<dbReference type="Gene3D" id="3.20.20.150">
    <property type="entry name" value="Divalent-metal-dependent TIM barrel enzymes"/>
    <property type="match status" value="1"/>
</dbReference>
<dbReference type="GO" id="GO:0006289">
    <property type="term" value="P:nucleotide-excision repair"/>
    <property type="evidence" value="ECO:0007669"/>
    <property type="project" value="InterPro"/>
</dbReference>
<evidence type="ECO:0000256" key="5">
    <source>
        <dbReference type="ARBA" id="ARBA00022801"/>
    </source>
</evidence>
<dbReference type="Proteomes" id="UP000216339">
    <property type="component" value="Unassembled WGS sequence"/>
</dbReference>
<organism evidence="7 8">
    <name type="scientific">Rubrivirga marina</name>
    <dbReference type="NCBI Taxonomy" id="1196024"/>
    <lineage>
        <taxon>Bacteria</taxon>
        <taxon>Pseudomonadati</taxon>
        <taxon>Rhodothermota</taxon>
        <taxon>Rhodothermia</taxon>
        <taxon>Rhodothermales</taxon>
        <taxon>Rubricoccaceae</taxon>
        <taxon>Rubrivirga</taxon>
    </lineage>
</organism>
<dbReference type="PANTHER" id="PTHR31290">
    <property type="entry name" value="UV-DAMAGE ENDONUCLEASE"/>
    <property type="match status" value="1"/>
</dbReference>
<evidence type="ECO:0000256" key="3">
    <source>
        <dbReference type="ARBA" id="ARBA00022763"/>
    </source>
</evidence>
<evidence type="ECO:0000256" key="4">
    <source>
        <dbReference type="ARBA" id="ARBA00022769"/>
    </source>
</evidence>
<keyword evidence="5" id="KW-0378">Hydrolase</keyword>
<dbReference type="InterPro" id="IPR036237">
    <property type="entry name" value="Xyl_isomerase-like_sf"/>
</dbReference>
<gene>
    <name evidence="7" type="ORF">BSZ37_07560</name>
</gene>
<evidence type="ECO:0000256" key="1">
    <source>
        <dbReference type="ARBA" id="ARBA00022722"/>
    </source>
</evidence>
<proteinExistence type="predicted"/>
<dbReference type="GO" id="GO:0016787">
    <property type="term" value="F:hydrolase activity"/>
    <property type="evidence" value="ECO:0007669"/>
    <property type="project" value="UniProtKB-KW"/>
</dbReference>
<dbReference type="InterPro" id="IPR004601">
    <property type="entry name" value="UvdE"/>
</dbReference>
<protein>
    <submittedName>
        <fullName evidence="7">UV damage repair endonuclease UvsE</fullName>
    </submittedName>
</protein>
<dbReference type="Pfam" id="PF03851">
    <property type="entry name" value="UvdE"/>
    <property type="match status" value="1"/>
</dbReference>
<keyword evidence="4" id="KW-0228">DNA excision</keyword>
<keyword evidence="2 7" id="KW-0255">Endonuclease</keyword>
<accession>A0A271IYH8</accession>
<dbReference type="AlphaFoldDB" id="A0A271IYH8"/>
<dbReference type="PANTHER" id="PTHR31290:SF5">
    <property type="entry name" value="UV-DAMAGE ENDONUCLEASE"/>
    <property type="match status" value="1"/>
</dbReference>
<dbReference type="GO" id="GO:0009411">
    <property type="term" value="P:response to UV"/>
    <property type="evidence" value="ECO:0007669"/>
    <property type="project" value="InterPro"/>
</dbReference>
<evidence type="ECO:0000313" key="8">
    <source>
        <dbReference type="Proteomes" id="UP000216339"/>
    </source>
</evidence>
<dbReference type="EMBL" id="MQWD01000001">
    <property type="protein sequence ID" value="PAP76311.1"/>
    <property type="molecule type" value="Genomic_DNA"/>
</dbReference>
<sequence length="316" mass="35304">MRLRHLGYACINTTLGTKSRTVRLANLRTEAVIPVITQNLEDVRDALRWNAEHDLRFFRISSDLIPFGPLPAFPFDWAEAFDWLFRDIRRLVKAEGIRLTSHPGQYTVLNSPREEVVQNSVDELDFQAQVLKLMGGDTMTLHVGGAYGDKEAAMDRFAHNLDRLGDEARGRLAIENDDTTYTLEETVGLAERTGLPVIVDLFHHKLNPSGDTWDAGLGELLERAVATWVGRAPKLHLSSHKPGTRTGHADYLHMDDVDELVEVMAGVGEPDAPYDLMLEAKQKEVALLEVRRYLETGEGPDRAIPMETPEAAEATA</sequence>
<dbReference type="GO" id="GO:0004519">
    <property type="term" value="F:endonuclease activity"/>
    <property type="evidence" value="ECO:0007669"/>
    <property type="project" value="UniProtKB-KW"/>
</dbReference>
<name>A0A271IYH8_9BACT</name>
<dbReference type="RefSeq" id="WP_179299516.1">
    <property type="nucleotide sequence ID" value="NZ_MQWD01000001.1"/>
</dbReference>
<keyword evidence="1" id="KW-0540">Nuclease</keyword>
<evidence type="ECO:0000313" key="7">
    <source>
        <dbReference type="EMBL" id="PAP76311.1"/>
    </source>
</evidence>
<evidence type="ECO:0000256" key="6">
    <source>
        <dbReference type="ARBA" id="ARBA00023204"/>
    </source>
</evidence>
<dbReference type="SUPFAM" id="SSF51658">
    <property type="entry name" value="Xylose isomerase-like"/>
    <property type="match status" value="1"/>
</dbReference>
<keyword evidence="6" id="KW-0234">DNA repair</keyword>
<reference evidence="7 8" key="1">
    <citation type="submission" date="2016-11" db="EMBL/GenBank/DDBJ databases">
        <title>Study of marine rhodopsin-containing bacteria.</title>
        <authorList>
            <person name="Yoshizawa S."/>
            <person name="Kumagai Y."/>
            <person name="Kogure K."/>
        </authorList>
    </citation>
    <scope>NUCLEOTIDE SEQUENCE [LARGE SCALE GENOMIC DNA]</scope>
    <source>
        <strain evidence="7 8">SAORIC-28</strain>
    </source>
</reference>
<evidence type="ECO:0000256" key="2">
    <source>
        <dbReference type="ARBA" id="ARBA00022759"/>
    </source>
</evidence>
<comment type="caution">
    <text evidence="7">The sequence shown here is derived from an EMBL/GenBank/DDBJ whole genome shotgun (WGS) entry which is preliminary data.</text>
</comment>